<name>A0A1I8FQ80_9PLAT</name>
<evidence type="ECO:0000313" key="2">
    <source>
        <dbReference type="WBParaSite" id="maker-unitig_43249-snap-gene-0.3-mRNA-1"/>
    </source>
</evidence>
<dbReference type="WBParaSite" id="maker-unitig_43249-snap-gene-0.3-mRNA-1">
    <property type="protein sequence ID" value="maker-unitig_43249-snap-gene-0.3-mRNA-1"/>
    <property type="gene ID" value="maker-unitig_43249-snap-gene-0.3"/>
</dbReference>
<proteinExistence type="predicted"/>
<protein>
    <submittedName>
        <fullName evidence="2">Uncharacterized protein</fullName>
    </submittedName>
</protein>
<organism evidence="1 2">
    <name type="scientific">Macrostomum lignano</name>
    <dbReference type="NCBI Taxonomy" id="282301"/>
    <lineage>
        <taxon>Eukaryota</taxon>
        <taxon>Metazoa</taxon>
        <taxon>Spiralia</taxon>
        <taxon>Lophotrochozoa</taxon>
        <taxon>Platyhelminthes</taxon>
        <taxon>Rhabditophora</taxon>
        <taxon>Macrostomorpha</taxon>
        <taxon>Macrostomida</taxon>
        <taxon>Macrostomidae</taxon>
        <taxon>Macrostomum</taxon>
    </lineage>
</organism>
<dbReference type="AlphaFoldDB" id="A0A1I8FQ80"/>
<dbReference type="Proteomes" id="UP000095280">
    <property type="component" value="Unplaced"/>
</dbReference>
<evidence type="ECO:0000313" key="1">
    <source>
        <dbReference type="Proteomes" id="UP000095280"/>
    </source>
</evidence>
<sequence>MTDLARWYSQDSVRCPHRRAAVQRQPVNAGCPQLPPANLTLTRSWNLRLCQLP</sequence>
<keyword evidence="1" id="KW-1185">Reference proteome</keyword>
<accession>A0A1I8FQ80</accession>
<reference evidence="2" key="1">
    <citation type="submission" date="2016-11" db="UniProtKB">
        <authorList>
            <consortium name="WormBaseParasite"/>
        </authorList>
    </citation>
    <scope>IDENTIFICATION</scope>
</reference>